<name>A0ABP0VWQ7_9BRYO</name>
<dbReference type="PANTHER" id="PTHR31476:SF4">
    <property type="entry name" value="PROTEIN WHAT'S THIS FACTOR 1 HOMOLOG, CHLOROPLASTIC"/>
    <property type="match status" value="1"/>
</dbReference>
<gene>
    <name evidence="2" type="ORF">CSSPJE1EN1_LOCUS4414</name>
</gene>
<dbReference type="InterPro" id="IPR045040">
    <property type="entry name" value="PORR_fam"/>
</dbReference>
<dbReference type="Proteomes" id="UP001497444">
    <property type="component" value="Chromosome 12"/>
</dbReference>
<feature type="domain" description="PORR" evidence="1">
    <location>
        <begin position="7"/>
        <end position="305"/>
    </location>
</feature>
<accession>A0ABP0VWQ7</accession>
<reference evidence="2" key="1">
    <citation type="submission" date="2024-02" db="EMBL/GenBank/DDBJ databases">
        <authorList>
            <consortium name="ELIXIR-Norway"/>
            <consortium name="Elixir Norway"/>
        </authorList>
    </citation>
    <scope>NUCLEOTIDE SEQUENCE</scope>
</reference>
<protein>
    <recommendedName>
        <fullName evidence="1">PORR domain-containing protein</fullName>
    </recommendedName>
</protein>
<sequence>MRKLAMQKPERYVEFSDLSPEDRLLSPVLENYPAVFELVREGSRRCWTEGYRLTLTAEQLSSEEENAMKQMEDHFVTVLRKVLMLSIGRRLPLEKLVYLAPHLGLPNDFERRLVHQYPHFLHLVTLKDSTPLLKLTSWDAQLALSLEEVKKRQVLQSKASDEKMELITTMEKFLLPKGYNLSKRHRKMLARFRNAPFVSPYEDPRDFDCLEIKFEKHAVAGLKELLSFTVEKRMTLDTLAHFSQEFTFSYKPRNLVLRHPQYFYLSEAGNQETLFLREGYHHGKLVEKNPLVLMKEKFGTLLGTRRIAGPKPLC</sequence>
<evidence type="ECO:0000313" key="2">
    <source>
        <dbReference type="EMBL" id="CAK9258936.1"/>
    </source>
</evidence>
<dbReference type="InterPro" id="IPR021099">
    <property type="entry name" value="PORR_domain"/>
</dbReference>
<evidence type="ECO:0000313" key="3">
    <source>
        <dbReference type="Proteomes" id="UP001497444"/>
    </source>
</evidence>
<dbReference type="Pfam" id="PF11955">
    <property type="entry name" value="PORR"/>
    <property type="match status" value="1"/>
</dbReference>
<evidence type="ECO:0000259" key="1">
    <source>
        <dbReference type="Pfam" id="PF11955"/>
    </source>
</evidence>
<organism evidence="2 3">
    <name type="scientific">Sphagnum jensenii</name>
    <dbReference type="NCBI Taxonomy" id="128206"/>
    <lineage>
        <taxon>Eukaryota</taxon>
        <taxon>Viridiplantae</taxon>
        <taxon>Streptophyta</taxon>
        <taxon>Embryophyta</taxon>
        <taxon>Bryophyta</taxon>
        <taxon>Sphagnophytina</taxon>
        <taxon>Sphagnopsida</taxon>
        <taxon>Sphagnales</taxon>
        <taxon>Sphagnaceae</taxon>
        <taxon>Sphagnum</taxon>
    </lineage>
</organism>
<keyword evidence="3" id="KW-1185">Reference proteome</keyword>
<proteinExistence type="predicted"/>
<dbReference type="PANTHER" id="PTHR31476">
    <property type="entry name" value="PROTEIN WHAT'S THIS FACTOR 1 HOMOLOG, CHLOROPLASTIC"/>
    <property type="match status" value="1"/>
</dbReference>
<dbReference type="EMBL" id="OZ020107">
    <property type="protein sequence ID" value="CAK9258936.1"/>
    <property type="molecule type" value="Genomic_DNA"/>
</dbReference>